<dbReference type="Proteomes" id="UP001178461">
    <property type="component" value="Chromosome 16"/>
</dbReference>
<reference evidence="1" key="1">
    <citation type="submission" date="2022-12" db="EMBL/GenBank/DDBJ databases">
        <authorList>
            <person name="Alioto T."/>
            <person name="Alioto T."/>
            <person name="Gomez Garrido J."/>
        </authorList>
    </citation>
    <scope>NUCLEOTIDE SEQUENCE</scope>
</reference>
<dbReference type="AlphaFoldDB" id="A0AA35LLZ0"/>
<name>A0AA35LLZ0_9SAUR</name>
<evidence type="ECO:0000313" key="2">
    <source>
        <dbReference type="Proteomes" id="UP001178461"/>
    </source>
</evidence>
<accession>A0AA35LLZ0</accession>
<dbReference type="EMBL" id="OX395143">
    <property type="protein sequence ID" value="CAI5798588.1"/>
    <property type="molecule type" value="Genomic_DNA"/>
</dbReference>
<gene>
    <name evidence="1" type="ORF">PODLI_1B027273</name>
</gene>
<sequence length="121" mass="13469">MHQTEMLLGNFCPSSFPMNRSSCLGLPHVKCLTKPMPPFATLLLCLKQDWAQNGRRKDVDRLCGFCEGSEEVRLAGEKPPVWLKHRRGRCVCRTATKMETEAGSGLVSPGRRGIAARLDLN</sequence>
<protein>
    <submittedName>
        <fullName evidence="1">Uncharacterized protein</fullName>
    </submittedName>
</protein>
<keyword evidence="2" id="KW-1185">Reference proteome</keyword>
<organism evidence="1 2">
    <name type="scientific">Podarcis lilfordi</name>
    <name type="common">Lilford's wall lizard</name>
    <dbReference type="NCBI Taxonomy" id="74358"/>
    <lineage>
        <taxon>Eukaryota</taxon>
        <taxon>Metazoa</taxon>
        <taxon>Chordata</taxon>
        <taxon>Craniata</taxon>
        <taxon>Vertebrata</taxon>
        <taxon>Euteleostomi</taxon>
        <taxon>Lepidosauria</taxon>
        <taxon>Squamata</taxon>
        <taxon>Bifurcata</taxon>
        <taxon>Unidentata</taxon>
        <taxon>Episquamata</taxon>
        <taxon>Laterata</taxon>
        <taxon>Lacertibaenia</taxon>
        <taxon>Lacertidae</taxon>
        <taxon>Podarcis</taxon>
    </lineage>
</organism>
<evidence type="ECO:0000313" key="1">
    <source>
        <dbReference type="EMBL" id="CAI5798588.1"/>
    </source>
</evidence>
<proteinExistence type="predicted"/>